<name>A0A0E9WFQ0_ANGAN</name>
<organism evidence="1">
    <name type="scientific">Anguilla anguilla</name>
    <name type="common">European freshwater eel</name>
    <name type="synonym">Muraena anguilla</name>
    <dbReference type="NCBI Taxonomy" id="7936"/>
    <lineage>
        <taxon>Eukaryota</taxon>
        <taxon>Metazoa</taxon>
        <taxon>Chordata</taxon>
        <taxon>Craniata</taxon>
        <taxon>Vertebrata</taxon>
        <taxon>Euteleostomi</taxon>
        <taxon>Actinopterygii</taxon>
        <taxon>Neopterygii</taxon>
        <taxon>Teleostei</taxon>
        <taxon>Anguilliformes</taxon>
        <taxon>Anguillidae</taxon>
        <taxon>Anguilla</taxon>
    </lineage>
</organism>
<reference evidence="1" key="1">
    <citation type="submission" date="2014-11" db="EMBL/GenBank/DDBJ databases">
        <authorList>
            <person name="Amaro Gonzalez C."/>
        </authorList>
    </citation>
    <scope>NUCLEOTIDE SEQUENCE</scope>
</reference>
<reference evidence="1" key="2">
    <citation type="journal article" date="2015" name="Fish Shellfish Immunol.">
        <title>Early steps in the European eel (Anguilla anguilla)-Vibrio vulnificus interaction in the gills: Role of the RtxA13 toxin.</title>
        <authorList>
            <person name="Callol A."/>
            <person name="Pajuelo D."/>
            <person name="Ebbesson L."/>
            <person name="Teles M."/>
            <person name="MacKenzie S."/>
            <person name="Amaro C."/>
        </authorList>
    </citation>
    <scope>NUCLEOTIDE SEQUENCE</scope>
</reference>
<protein>
    <submittedName>
        <fullName evidence="1">Uncharacterized protein</fullName>
    </submittedName>
</protein>
<evidence type="ECO:0000313" key="1">
    <source>
        <dbReference type="EMBL" id="JAH89192.1"/>
    </source>
</evidence>
<dbReference type="EMBL" id="GBXM01019385">
    <property type="protein sequence ID" value="JAH89192.1"/>
    <property type="molecule type" value="Transcribed_RNA"/>
</dbReference>
<proteinExistence type="predicted"/>
<dbReference type="AlphaFoldDB" id="A0A0E9WFQ0"/>
<sequence>MDQHVYDHITITALRHINEENEQTEDAAIACLSYARSDLITLAISTCGRQVSTLWLRL</sequence>
<accession>A0A0E9WFQ0</accession>